<keyword evidence="7 11" id="KW-0603">Photosystem I</keyword>
<evidence type="ECO:0000256" key="2">
    <source>
        <dbReference type="ARBA" id="ARBA00004376"/>
    </source>
</evidence>
<organism evidence="13 14">
    <name type="scientific">Mastigocoleus testarum BC008</name>
    <dbReference type="NCBI Taxonomy" id="371196"/>
    <lineage>
        <taxon>Bacteria</taxon>
        <taxon>Bacillati</taxon>
        <taxon>Cyanobacteriota</taxon>
        <taxon>Cyanophyceae</taxon>
        <taxon>Nostocales</taxon>
        <taxon>Hapalosiphonaceae</taxon>
        <taxon>Mastigocoleus</taxon>
    </lineage>
</organism>
<keyword evidence="6 11" id="KW-0812">Transmembrane</keyword>
<dbReference type="RefSeq" id="WP_072207711.1">
    <property type="nucleotide sequence ID" value="NZ_LMTZ01000066.1"/>
</dbReference>
<evidence type="ECO:0000256" key="4">
    <source>
        <dbReference type="ARBA" id="ARBA00019929"/>
    </source>
</evidence>
<dbReference type="GO" id="GO:0015979">
    <property type="term" value="P:photosynthesis"/>
    <property type="evidence" value="ECO:0007669"/>
    <property type="project" value="UniProtKB-UniRule"/>
</dbReference>
<dbReference type="GO" id="GO:0031676">
    <property type="term" value="C:plasma membrane-derived thylakoid membrane"/>
    <property type="evidence" value="ECO:0007669"/>
    <property type="project" value="UniProtKB-SubCell"/>
</dbReference>
<dbReference type="Proteomes" id="UP000053372">
    <property type="component" value="Unassembled WGS sequence"/>
</dbReference>
<dbReference type="GO" id="GO:0009522">
    <property type="term" value="C:photosystem I"/>
    <property type="evidence" value="ECO:0007669"/>
    <property type="project" value="UniProtKB-KW"/>
</dbReference>
<evidence type="ECO:0000313" key="13">
    <source>
        <dbReference type="EMBL" id="KST68370.1"/>
    </source>
</evidence>
<evidence type="ECO:0000256" key="11">
    <source>
        <dbReference type="HAMAP-Rule" id="MF_00431"/>
    </source>
</evidence>
<dbReference type="HAMAP" id="MF_00431">
    <property type="entry name" value="PSI_PsaI"/>
    <property type="match status" value="1"/>
</dbReference>
<reference evidence="13 14" key="1">
    <citation type="journal article" date="2015" name="Genome Announc.">
        <title>Draft Genome of the Euendolithic (true boring) Cyanobacterium Mastigocoleus testarum strain BC008.</title>
        <authorList>
            <person name="Guida B.S."/>
            <person name="Garcia-Pichel F."/>
        </authorList>
    </citation>
    <scope>NUCLEOTIDE SEQUENCE [LARGE SCALE GENOMIC DNA]</scope>
    <source>
        <strain evidence="13 14">BC008</strain>
    </source>
</reference>
<name>A0A0V7ZVI1_9CYAN</name>
<feature type="transmembrane region" description="Helical" evidence="11">
    <location>
        <begin position="6"/>
        <end position="28"/>
    </location>
</feature>
<comment type="caution">
    <text evidence="13">The sequence shown here is derived from an EMBL/GenBank/DDBJ whole genome shotgun (WGS) entry which is preliminary data.</text>
</comment>
<evidence type="ECO:0000256" key="7">
    <source>
        <dbReference type="ARBA" id="ARBA00022836"/>
    </source>
</evidence>
<dbReference type="NCBIfam" id="TIGR03052">
    <property type="entry name" value="PS_I_psaI"/>
    <property type="match status" value="1"/>
</dbReference>
<keyword evidence="10 11" id="KW-0472">Membrane</keyword>
<keyword evidence="14" id="KW-1185">Reference proteome</keyword>
<evidence type="ECO:0000313" key="14">
    <source>
        <dbReference type="Proteomes" id="UP000053372"/>
    </source>
</evidence>
<evidence type="ECO:0000256" key="3">
    <source>
        <dbReference type="ARBA" id="ARBA00005252"/>
    </source>
</evidence>
<dbReference type="InterPro" id="IPR036357">
    <property type="entry name" value="PSI_PsaI_sf"/>
</dbReference>
<dbReference type="EMBL" id="LMTZ01000066">
    <property type="protein sequence ID" value="KST68370.1"/>
    <property type="molecule type" value="Genomic_DNA"/>
</dbReference>
<dbReference type="SUPFAM" id="SSF81540">
    <property type="entry name" value="Subunit VIII of photosystem I reaction centre, PsaI"/>
    <property type="match status" value="1"/>
</dbReference>
<keyword evidence="9 11" id="KW-0793">Thylakoid</keyword>
<accession>A0A0V7ZVI1</accession>
<evidence type="ECO:0000256" key="6">
    <source>
        <dbReference type="ARBA" id="ARBA00022692"/>
    </source>
</evidence>
<dbReference type="EMBL" id="LMTZ01000083">
    <property type="protein sequence ID" value="KST68005.1"/>
    <property type="molecule type" value="Genomic_DNA"/>
</dbReference>
<comment type="subcellular location">
    <subcellularLocation>
        <location evidence="2 11">Cellular thylakoid membrane</location>
        <topology evidence="2 11">Single-pass membrane protein</topology>
    </subcellularLocation>
</comment>
<comment type="similarity">
    <text evidence="3 11">Belongs to the PsaI family.</text>
</comment>
<evidence type="ECO:0000256" key="10">
    <source>
        <dbReference type="ARBA" id="ARBA00023136"/>
    </source>
</evidence>
<evidence type="ECO:0000313" key="12">
    <source>
        <dbReference type="EMBL" id="KST68005.1"/>
    </source>
</evidence>
<evidence type="ECO:0000256" key="5">
    <source>
        <dbReference type="ARBA" id="ARBA00022531"/>
    </source>
</evidence>
<dbReference type="Pfam" id="PF00796">
    <property type="entry name" value="PSI_8"/>
    <property type="match status" value="1"/>
</dbReference>
<evidence type="ECO:0000256" key="9">
    <source>
        <dbReference type="ARBA" id="ARBA00023078"/>
    </source>
</evidence>
<evidence type="ECO:0000256" key="1">
    <source>
        <dbReference type="ARBA" id="ARBA00003541"/>
    </source>
</evidence>
<sequence length="36" mass="3811">MAASFLPSVLVPLVGLVFSAAGMAYMLLYMESDDIS</sequence>
<protein>
    <recommendedName>
        <fullName evidence="4 11">Photosystem I reaction center subunit VIII</fullName>
    </recommendedName>
</protein>
<keyword evidence="8 11" id="KW-1133">Transmembrane helix</keyword>
<gene>
    <name evidence="11" type="primary">psaI</name>
    <name evidence="12" type="ORF">BC008_31985</name>
    <name evidence="13" type="ORF">BC008_33140</name>
</gene>
<dbReference type="AlphaFoldDB" id="A0A0V7ZVI1"/>
<keyword evidence="5 11" id="KW-0602">Photosynthesis</keyword>
<dbReference type="InterPro" id="IPR001302">
    <property type="entry name" value="PSI_PsaI"/>
</dbReference>
<proteinExistence type="inferred from homology"/>
<comment type="function">
    <text evidence="1 11">May help in the organization of the PsaL subunit.</text>
</comment>
<evidence type="ECO:0000256" key="8">
    <source>
        <dbReference type="ARBA" id="ARBA00022989"/>
    </source>
</evidence>